<reference evidence="1" key="1">
    <citation type="journal article" date="2015" name="Nature">
        <title>Complex archaea that bridge the gap between prokaryotes and eukaryotes.</title>
        <authorList>
            <person name="Spang A."/>
            <person name="Saw J.H."/>
            <person name="Jorgensen S.L."/>
            <person name="Zaremba-Niedzwiedzka K."/>
            <person name="Martijn J."/>
            <person name="Lind A.E."/>
            <person name="van Eijk R."/>
            <person name="Schleper C."/>
            <person name="Guy L."/>
            <person name="Ettema T.J."/>
        </authorList>
    </citation>
    <scope>NUCLEOTIDE SEQUENCE</scope>
</reference>
<comment type="caution">
    <text evidence="1">The sequence shown here is derived from an EMBL/GenBank/DDBJ whole genome shotgun (WGS) entry which is preliminary data.</text>
</comment>
<organism evidence="1">
    <name type="scientific">marine sediment metagenome</name>
    <dbReference type="NCBI Taxonomy" id="412755"/>
    <lineage>
        <taxon>unclassified sequences</taxon>
        <taxon>metagenomes</taxon>
        <taxon>ecological metagenomes</taxon>
    </lineage>
</organism>
<proteinExistence type="predicted"/>
<feature type="non-terminal residue" evidence="1">
    <location>
        <position position="47"/>
    </location>
</feature>
<gene>
    <name evidence="1" type="ORF">LCGC14_2992850</name>
</gene>
<dbReference type="AlphaFoldDB" id="A0A0F8X3A2"/>
<protein>
    <submittedName>
        <fullName evidence="1">Uncharacterized protein</fullName>
    </submittedName>
</protein>
<sequence length="47" mass="5414">MIYLVNPSEHRILENAGDRIPIGLLSMATQFNKQGERTKIFDLNHMT</sequence>
<accession>A0A0F8X3A2</accession>
<name>A0A0F8X3A2_9ZZZZ</name>
<dbReference type="EMBL" id="LAZR01061438">
    <property type="protein sequence ID" value="KKK63582.1"/>
    <property type="molecule type" value="Genomic_DNA"/>
</dbReference>
<evidence type="ECO:0000313" key="1">
    <source>
        <dbReference type="EMBL" id="KKK63582.1"/>
    </source>
</evidence>